<evidence type="ECO:0000259" key="2">
    <source>
        <dbReference type="Pfam" id="PF13648"/>
    </source>
</evidence>
<protein>
    <recommendedName>
        <fullName evidence="2">Lipocalin-like domain-containing protein</fullName>
    </recommendedName>
</protein>
<name>A0A1Y1T2J8_9FLAO</name>
<dbReference type="Proteomes" id="UP000192746">
    <property type="component" value="Unassembled WGS sequence"/>
</dbReference>
<evidence type="ECO:0000313" key="4">
    <source>
        <dbReference type="Proteomes" id="UP000192746"/>
    </source>
</evidence>
<evidence type="ECO:0000256" key="1">
    <source>
        <dbReference type="SAM" id="SignalP"/>
    </source>
</evidence>
<keyword evidence="1" id="KW-0732">Signal</keyword>
<accession>A0A1Y1T2J8</accession>
<feature type="domain" description="Lipocalin-like" evidence="2">
    <location>
        <begin position="33"/>
        <end position="141"/>
    </location>
</feature>
<evidence type="ECO:0000313" key="3">
    <source>
        <dbReference type="EMBL" id="ORL45241.1"/>
    </source>
</evidence>
<dbReference type="Pfam" id="PF13648">
    <property type="entry name" value="Lipocalin_4"/>
    <property type="match status" value="1"/>
</dbReference>
<dbReference type="RefSeq" id="WP_084842006.1">
    <property type="nucleotide sequence ID" value="NZ_ARYN01000010.1"/>
</dbReference>
<dbReference type="PROSITE" id="PS51257">
    <property type="entry name" value="PROKAR_LIPOPROTEIN"/>
    <property type="match status" value="1"/>
</dbReference>
<dbReference type="AlphaFoldDB" id="A0A1Y1T2J8"/>
<dbReference type="OrthoDB" id="1445898at2"/>
<keyword evidence="4" id="KW-1185">Reference proteome</keyword>
<gene>
    <name evidence="3" type="ORF">IIF7_12337</name>
</gene>
<dbReference type="InterPro" id="IPR024311">
    <property type="entry name" value="Lipocalin-like"/>
</dbReference>
<sequence>MKKLFLMPMLLVCFLVSSCGSDDDNDPKVSNNLSGTWEVSDVYYEGDANIGEMNYQFIGQSVSFDDYIFVFNNDGTFTSSGAYTAELTMIMNGQEYTIEEAVPYSSVSGNYSIVEDILYFETASEEQEVEIIELSSNRMILNVSGSAALTGGLEGIANVDVMEITLQKQ</sequence>
<feature type="signal peptide" evidence="1">
    <location>
        <begin position="1"/>
        <end position="21"/>
    </location>
</feature>
<reference evidence="3 4" key="1">
    <citation type="submission" date="2013-04" db="EMBL/GenBank/DDBJ databases">
        <title>Zunongwangia sp. 22II14-10F7 Genome Sequencing.</title>
        <authorList>
            <person name="Lai Q."/>
            <person name="Shao Z."/>
        </authorList>
    </citation>
    <scope>NUCLEOTIDE SEQUENCE [LARGE SCALE GENOMIC DNA]</scope>
    <source>
        <strain evidence="3 4">22II14-10F7</strain>
    </source>
</reference>
<comment type="caution">
    <text evidence="3">The sequence shown here is derived from an EMBL/GenBank/DDBJ whole genome shotgun (WGS) entry which is preliminary data.</text>
</comment>
<organism evidence="3 4">
    <name type="scientific">Zunongwangia atlantica 22II14-10F7</name>
    <dbReference type="NCBI Taxonomy" id="1185767"/>
    <lineage>
        <taxon>Bacteria</taxon>
        <taxon>Pseudomonadati</taxon>
        <taxon>Bacteroidota</taxon>
        <taxon>Flavobacteriia</taxon>
        <taxon>Flavobacteriales</taxon>
        <taxon>Flavobacteriaceae</taxon>
        <taxon>Zunongwangia</taxon>
    </lineage>
</organism>
<dbReference type="EMBL" id="ARYN01000010">
    <property type="protein sequence ID" value="ORL45241.1"/>
    <property type="molecule type" value="Genomic_DNA"/>
</dbReference>
<feature type="chain" id="PRO_5012485822" description="Lipocalin-like domain-containing protein" evidence="1">
    <location>
        <begin position="22"/>
        <end position="169"/>
    </location>
</feature>
<proteinExistence type="predicted"/>